<dbReference type="Proteomes" id="UP000789831">
    <property type="component" value="Unassembled WGS sequence"/>
</dbReference>
<proteinExistence type="predicted"/>
<evidence type="ECO:0000313" key="2">
    <source>
        <dbReference type="Proteomes" id="UP000789831"/>
    </source>
</evidence>
<dbReference type="EMBL" id="CAJVPL010000719">
    <property type="protein sequence ID" value="CAG8524225.1"/>
    <property type="molecule type" value="Genomic_DNA"/>
</dbReference>
<organism evidence="1 2">
    <name type="scientific">Ambispora gerdemannii</name>
    <dbReference type="NCBI Taxonomy" id="144530"/>
    <lineage>
        <taxon>Eukaryota</taxon>
        <taxon>Fungi</taxon>
        <taxon>Fungi incertae sedis</taxon>
        <taxon>Mucoromycota</taxon>
        <taxon>Glomeromycotina</taxon>
        <taxon>Glomeromycetes</taxon>
        <taxon>Archaeosporales</taxon>
        <taxon>Ambisporaceae</taxon>
        <taxon>Ambispora</taxon>
    </lineage>
</organism>
<reference evidence="1" key="1">
    <citation type="submission" date="2021-06" db="EMBL/GenBank/DDBJ databases">
        <authorList>
            <person name="Kallberg Y."/>
            <person name="Tangrot J."/>
            <person name="Rosling A."/>
        </authorList>
    </citation>
    <scope>NUCLEOTIDE SEQUENCE</scope>
    <source>
        <strain evidence="1">MT106</strain>
    </source>
</reference>
<name>A0A9N9AAZ2_9GLOM</name>
<keyword evidence="2" id="KW-1185">Reference proteome</keyword>
<comment type="caution">
    <text evidence="1">The sequence shown here is derived from an EMBL/GenBank/DDBJ whole genome shotgun (WGS) entry which is preliminary data.</text>
</comment>
<evidence type="ECO:0000313" key="1">
    <source>
        <dbReference type="EMBL" id="CAG8524225.1"/>
    </source>
</evidence>
<sequence>ISSRWMLSRLKWMISYCVLKKSGVVLFEVGRKKSVGGEPKLACENGLNAPLITNDAREKSARHTSFDGELRNFRMIILTDEK</sequence>
<dbReference type="AlphaFoldDB" id="A0A9N9AAZ2"/>
<protein>
    <submittedName>
        <fullName evidence="1">4654_t:CDS:1</fullName>
    </submittedName>
</protein>
<accession>A0A9N9AAZ2</accession>
<gene>
    <name evidence="1" type="ORF">AGERDE_LOCUS5394</name>
</gene>
<feature type="non-terminal residue" evidence="1">
    <location>
        <position position="82"/>
    </location>
</feature>